<keyword evidence="1" id="KW-0676">Redox-active center</keyword>
<organism evidence="4 5">
    <name type="scientific">Aureibacter tunicatorum</name>
    <dbReference type="NCBI Taxonomy" id="866807"/>
    <lineage>
        <taxon>Bacteria</taxon>
        <taxon>Pseudomonadati</taxon>
        <taxon>Bacteroidota</taxon>
        <taxon>Cytophagia</taxon>
        <taxon>Cytophagales</taxon>
        <taxon>Persicobacteraceae</taxon>
        <taxon>Aureibacter</taxon>
    </lineage>
</organism>
<dbReference type="GO" id="GO:0045454">
    <property type="term" value="P:cell redox homeostasis"/>
    <property type="evidence" value="ECO:0007669"/>
    <property type="project" value="TreeGrafter"/>
</dbReference>
<dbReference type="SUPFAM" id="SSF52833">
    <property type="entry name" value="Thioredoxin-like"/>
    <property type="match status" value="1"/>
</dbReference>
<sequence>MKNKAIIFFAAACLLTVNLVWALSNDSKDEGKVKWHSITEVEKLSKDDPRPILVKVYTDWCGWCKKMDKDTFDDSTVADYINENYYAVKLNAESTTPFKFKGESLTPKAFAQKYGVRGFPTTIFFGKNFTSPNVIPGYQDAKKFQKTLESNK</sequence>
<feature type="signal peptide" evidence="2">
    <location>
        <begin position="1"/>
        <end position="22"/>
    </location>
</feature>
<dbReference type="InterPro" id="IPR013766">
    <property type="entry name" value="Thioredoxin_domain"/>
</dbReference>
<dbReference type="InterPro" id="IPR017937">
    <property type="entry name" value="Thioredoxin_CS"/>
</dbReference>
<accession>A0AAE3XJW9</accession>
<feature type="chain" id="PRO_5042210399" evidence="2">
    <location>
        <begin position="23"/>
        <end position="152"/>
    </location>
</feature>
<dbReference type="Pfam" id="PF13098">
    <property type="entry name" value="Thioredoxin_2"/>
    <property type="match status" value="1"/>
</dbReference>
<dbReference type="AlphaFoldDB" id="A0AAE3XJW9"/>
<dbReference type="PANTHER" id="PTHR32234">
    <property type="entry name" value="THIOL:DISULFIDE INTERCHANGE PROTEIN DSBD"/>
    <property type="match status" value="1"/>
</dbReference>
<comment type="caution">
    <text evidence="4">The sequence shown here is derived from an EMBL/GenBank/DDBJ whole genome shotgun (WGS) entry which is preliminary data.</text>
</comment>
<dbReference type="EMBL" id="JAVDQD010000001">
    <property type="protein sequence ID" value="MDR6237300.1"/>
    <property type="molecule type" value="Genomic_DNA"/>
</dbReference>
<evidence type="ECO:0000256" key="1">
    <source>
        <dbReference type="ARBA" id="ARBA00023284"/>
    </source>
</evidence>
<dbReference type="PROSITE" id="PS00194">
    <property type="entry name" value="THIOREDOXIN_1"/>
    <property type="match status" value="1"/>
</dbReference>
<dbReference type="PANTHER" id="PTHR32234:SF0">
    <property type="entry name" value="THIOL:DISULFIDE INTERCHANGE PROTEIN DSBD"/>
    <property type="match status" value="1"/>
</dbReference>
<feature type="domain" description="Thioredoxin" evidence="3">
    <location>
        <begin position="14"/>
        <end position="152"/>
    </location>
</feature>
<protein>
    <submittedName>
        <fullName evidence="4">Thioredoxin-related protein</fullName>
    </submittedName>
</protein>
<dbReference type="InterPro" id="IPR036249">
    <property type="entry name" value="Thioredoxin-like_sf"/>
</dbReference>
<evidence type="ECO:0000313" key="5">
    <source>
        <dbReference type="Proteomes" id="UP001185092"/>
    </source>
</evidence>
<dbReference type="RefSeq" id="WP_309936753.1">
    <property type="nucleotide sequence ID" value="NZ_AP025305.1"/>
</dbReference>
<keyword evidence="2" id="KW-0732">Signal</keyword>
<dbReference type="PROSITE" id="PS51352">
    <property type="entry name" value="THIOREDOXIN_2"/>
    <property type="match status" value="1"/>
</dbReference>
<evidence type="ECO:0000313" key="4">
    <source>
        <dbReference type="EMBL" id="MDR6237300.1"/>
    </source>
</evidence>
<proteinExistence type="predicted"/>
<dbReference type="GO" id="GO:0015035">
    <property type="term" value="F:protein-disulfide reductase activity"/>
    <property type="evidence" value="ECO:0007669"/>
    <property type="project" value="TreeGrafter"/>
</dbReference>
<dbReference type="Gene3D" id="3.40.30.10">
    <property type="entry name" value="Glutaredoxin"/>
    <property type="match status" value="1"/>
</dbReference>
<dbReference type="Proteomes" id="UP001185092">
    <property type="component" value="Unassembled WGS sequence"/>
</dbReference>
<keyword evidence="5" id="KW-1185">Reference proteome</keyword>
<dbReference type="InterPro" id="IPR012336">
    <property type="entry name" value="Thioredoxin-like_fold"/>
</dbReference>
<evidence type="ECO:0000259" key="3">
    <source>
        <dbReference type="PROSITE" id="PS51352"/>
    </source>
</evidence>
<name>A0AAE3XJW9_9BACT</name>
<gene>
    <name evidence="4" type="ORF">HNQ88_000276</name>
</gene>
<evidence type="ECO:0000256" key="2">
    <source>
        <dbReference type="SAM" id="SignalP"/>
    </source>
</evidence>
<reference evidence="4" key="1">
    <citation type="submission" date="2023-07" db="EMBL/GenBank/DDBJ databases">
        <title>Genomic Encyclopedia of Type Strains, Phase IV (KMG-IV): sequencing the most valuable type-strain genomes for metagenomic binning, comparative biology and taxonomic classification.</title>
        <authorList>
            <person name="Goeker M."/>
        </authorList>
    </citation>
    <scope>NUCLEOTIDE SEQUENCE</scope>
    <source>
        <strain evidence="4">DSM 26174</strain>
    </source>
</reference>